<dbReference type="Pfam" id="PF07687">
    <property type="entry name" value="M20_dimer"/>
    <property type="match status" value="1"/>
</dbReference>
<dbReference type="Pfam" id="PF01546">
    <property type="entry name" value="Peptidase_M20"/>
    <property type="match status" value="1"/>
</dbReference>
<dbReference type="InterPro" id="IPR011650">
    <property type="entry name" value="Peptidase_M20_dimer"/>
</dbReference>
<evidence type="ECO:0000256" key="1">
    <source>
        <dbReference type="ARBA" id="ARBA00022670"/>
    </source>
</evidence>
<dbReference type="PANTHER" id="PTHR43270">
    <property type="entry name" value="BETA-ALA-HIS DIPEPTIDASE"/>
    <property type="match status" value="1"/>
</dbReference>
<dbReference type="GO" id="GO:0046872">
    <property type="term" value="F:metal ion binding"/>
    <property type="evidence" value="ECO:0007669"/>
    <property type="project" value="UniProtKB-KW"/>
</dbReference>
<evidence type="ECO:0000256" key="2">
    <source>
        <dbReference type="ARBA" id="ARBA00022723"/>
    </source>
</evidence>
<sequence>MDYLKDLFEFLKIDTTSAKGKGEEGARFLVDYMKENGIEAELIQHKSKNPYVYGEINVGASKTLLIYNHYDVQPVEPLDKWNTDPFNPVIKDNKIYARGVGDDKGSLLARLQAIIDLMKENKLKINIKFLYEGEEEIGSPNMEDFLKDYHEKFKADYILWEGSGRAPNNAPQIVLGVKGLLYVELRKKTPKDLHSMYAPIAENPVWDLVYVLRSLRDESGRVLIPHFYDKVKKLTEEEKRYLNIDERYLEQAIEQKVQEGGMLRLVEEPTCNIAGIYGGYTGEGSKTVIPSYSFVKIDFRLVPDQDPEEVLKLLKEYIAPYGIEIVKYGSVRPYRTSINSEIARALINSAKRVYGVEPIVLPNSPGTGPMEMISRHLNIKQIADGVGVDNYGSNIHSFNENIYVDDYKLGMMWMKELLAELSR</sequence>
<dbReference type="Proteomes" id="UP000423396">
    <property type="component" value="Chromosome"/>
</dbReference>
<dbReference type="GO" id="GO:0008233">
    <property type="term" value="F:peptidase activity"/>
    <property type="evidence" value="ECO:0007669"/>
    <property type="project" value="UniProtKB-KW"/>
</dbReference>
<dbReference type="EMBL" id="CP045483">
    <property type="protein sequence ID" value="QGR18655.1"/>
    <property type="molecule type" value="Genomic_DNA"/>
</dbReference>
<dbReference type="GeneID" id="42797547"/>
<dbReference type="KEGG" id="sazo:D1868_00675"/>
<protein>
    <submittedName>
        <fullName evidence="5">M20/M25/M40 family metallo-hydrolase</fullName>
    </submittedName>
</protein>
<gene>
    <name evidence="5" type="ORF">D1868_00675</name>
</gene>
<organism evidence="5 6">
    <name type="scientific">Stygiolobus azoricus</name>
    <dbReference type="NCBI Taxonomy" id="41675"/>
    <lineage>
        <taxon>Archaea</taxon>
        <taxon>Thermoproteota</taxon>
        <taxon>Thermoprotei</taxon>
        <taxon>Sulfolobales</taxon>
        <taxon>Sulfolobaceae</taxon>
        <taxon>Stygiolobus</taxon>
    </lineage>
</organism>
<dbReference type="InterPro" id="IPR051458">
    <property type="entry name" value="Cyt/Met_Dipeptidase"/>
</dbReference>
<keyword evidence="1" id="KW-0645">Protease</keyword>
<proteinExistence type="predicted"/>
<dbReference type="PANTHER" id="PTHR43270:SF8">
    <property type="entry name" value="DI- AND TRIPEPTIDASE DUG2-RELATED"/>
    <property type="match status" value="1"/>
</dbReference>
<keyword evidence="3 5" id="KW-0378">Hydrolase</keyword>
<evidence type="ECO:0000259" key="4">
    <source>
        <dbReference type="Pfam" id="PF07687"/>
    </source>
</evidence>
<evidence type="ECO:0000313" key="6">
    <source>
        <dbReference type="Proteomes" id="UP000423396"/>
    </source>
</evidence>
<keyword evidence="2" id="KW-0479">Metal-binding</keyword>
<dbReference type="RefSeq" id="WP_156004840.1">
    <property type="nucleotide sequence ID" value="NZ_CP045483.1"/>
</dbReference>
<reference evidence="5 6" key="1">
    <citation type="submission" date="2019-10" db="EMBL/GenBank/DDBJ databases">
        <title>Genome Sequences from Six Type Strain Members of the Archaeal Family Sulfolobaceae: Acidianus ambivalens, Acidianus infernus, Metallosphaera prunae, Stygiolobus azoricus, Sulfolobus metallicus, and Sulfurisphaera ohwakuensis.</title>
        <authorList>
            <person name="Counts J.A."/>
            <person name="Kelly R.M."/>
        </authorList>
    </citation>
    <scope>NUCLEOTIDE SEQUENCE [LARGE SCALE GENOMIC DNA]</scope>
    <source>
        <strain evidence="5 6">FC6</strain>
    </source>
</reference>
<dbReference type="OrthoDB" id="24854at2157"/>
<evidence type="ECO:0000313" key="5">
    <source>
        <dbReference type="EMBL" id="QGR18655.1"/>
    </source>
</evidence>
<dbReference type="AlphaFoldDB" id="A0A650CLU1"/>
<dbReference type="Gene3D" id="3.30.70.360">
    <property type="match status" value="1"/>
</dbReference>
<keyword evidence="6" id="KW-1185">Reference proteome</keyword>
<dbReference type="NCBIfam" id="NF005034">
    <property type="entry name" value="PRK06446.1"/>
    <property type="match status" value="1"/>
</dbReference>
<evidence type="ECO:0000256" key="3">
    <source>
        <dbReference type="ARBA" id="ARBA00022801"/>
    </source>
</evidence>
<name>A0A650CLU1_9CREN</name>
<dbReference type="Gene3D" id="3.40.630.10">
    <property type="entry name" value="Zn peptidases"/>
    <property type="match status" value="1"/>
</dbReference>
<dbReference type="GO" id="GO:0006508">
    <property type="term" value="P:proteolysis"/>
    <property type="evidence" value="ECO:0007669"/>
    <property type="project" value="UniProtKB-KW"/>
</dbReference>
<dbReference type="InterPro" id="IPR002933">
    <property type="entry name" value="Peptidase_M20"/>
</dbReference>
<feature type="domain" description="Peptidase M20 dimerisation" evidence="4">
    <location>
        <begin position="176"/>
        <end position="320"/>
    </location>
</feature>
<dbReference type="SUPFAM" id="SSF53187">
    <property type="entry name" value="Zn-dependent exopeptidases"/>
    <property type="match status" value="1"/>
</dbReference>
<accession>A0A650CLU1</accession>